<protein>
    <submittedName>
        <fullName evidence="2">Uncharacterized protein</fullName>
    </submittedName>
</protein>
<evidence type="ECO:0000313" key="3">
    <source>
        <dbReference type="Proteomes" id="UP000287651"/>
    </source>
</evidence>
<evidence type="ECO:0000313" key="2">
    <source>
        <dbReference type="EMBL" id="RRT57481.1"/>
    </source>
</evidence>
<sequence length="92" mass="10001">MVHYRPNSPQVLTEHTHIYKPKLATKETKTRAAKPTASPLLAVQDNGPKSSLGIRPGFDDAVGPHQEFSRRFAEGIGKLAGSTLGDHRKKTG</sequence>
<dbReference type="EMBL" id="AMZH03009138">
    <property type="protein sequence ID" value="RRT57481.1"/>
    <property type="molecule type" value="Genomic_DNA"/>
</dbReference>
<gene>
    <name evidence="2" type="ORF">B296_00007234</name>
</gene>
<proteinExistence type="predicted"/>
<accession>A0A426Z0L9</accession>
<feature type="region of interest" description="Disordered" evidence="1">
    <location>
        <begin position="25"/>
        <end position="60"/>
    </location>
</feature>
<organism evidence="2 3">
    <name type="scientific">Ensete ventricosum</name>
    <name type="common">Abyssinian banana</name>
    <name type="synonym">Musa ensete</name>
    <dbReference type="NCBI Taxonomy" id="4639"/>
    <lineage>
        <taxon>Eukaryota</taxon>
        <taxon>Viridiplantae</taxon>
        <taxon>Streptophyta</taxon>
        <taxon>Embryophyta</taxon>
        <taxon>Tracheophyta</taxon>
        <taxon>Spermatophyta</taxon>
        <taxon>Magnoliopsida</taxon>
        <taxon>Liliopsida</taxon>
        <taxon>Zingiberales</taxon>
        <taxon>Musaceae</taxon>
        <taxon>Ensete</taxon>
    </lineage>
</organism>
<dbReference type="Proteomes" id="UP000287651">
    <property type="component" value="Unassembled WGS sequence"/>
</dbReference>
<comment type="caution">
    <text evidence="2">The sequence shown here is derived from an EMBL/GenBank/DDBJ whole genome shotgun (WGS) entry which is preliminary data.</text>
</comment>
<dbReference type="AlphaFoldDB" id="A0A426Z0L9"/>
<reference evidence="2 3" key="1">
    <citation type="journal article" date="2014" name="Agronomy (Basel)">
        <title>A Draft Genome Sequence for Ensete ventricosum, the Drought-Tolerant Tree Against Hunger.</title>
        <authorList>
            <person name="Harrison J."/>
            <person name="Moore K.A."/>
            <person name="Paszkiewicz K."/>
            <person name="Jones T."/>
            <person name="Grant M."/>
            <person name="Ambacheew D."/>
            <person name="Muzemil S."/>
            <person name="Studholme D.J."/>
        </authorList>
    </citation>
    <scope>NUCLEOTIDE SEQUENCE [LARGE SCALE GENOMIC DNA]</scope>
</reference>
<evidence type="ECO:0000256" key="1">
    <source>
        <dbReference type="SAM" id="MobiDB-lite"/>
    </source>
</evidence>
<name>A0A426Z0L9_ENSVE</name>